<dbReference type="AlphaFoldDB" id="A0A0A9CAB1"/>
<reference evidence="2" key="2">
    <citation type="journal article" date="2015" name="Data Brief">
        <title>Shoot transcriptome of the giant reed, Arundo donax.</title>
        <authorList>
            <person name="Barrero R.A."/>
            <person name="Guerrero F.D."/>
            <person name="Moolhuijzen P."/>
            <person name="Goolsby J.A."/>
            <person name="Tidwell J."/>
            <person name="Bellgard S.E."/>
            <person name="Bellgard M.I."/>
        </authorList>
    </citation>
    <scope>NUCLEOTIDE SEQUENCE</scope>
    <source>
        <tissue evidence="2">Shoot tissue taken approximately 20 cm above the soil surface</tissue>
    </source>
</reference>
<accession>A0A0A9CAB1</accession>
<sequence length="30" mass="3093">MPPLNLLPDHSAAAPPPRALPNPKPSAPKP</sequence>
<dbReference type="EMBL" id="GBRH01226497">
    <property type="protein sequence ID" value="JAD71398.1"/>
    <property type="molecule type" value="Transcribed_RNA"/>
</dbReference>
<reference evidence="2" key="1">
    <citation type="submission" date="2014-09" db="EMBL/GenBank/DDBJ databases">
        <authorList>
            <person name="Magalhaes I.L.F."/>
            <person name="Oliveira U."/>
            <person name="Santos F.R."/>
            <person name="Vidigal T.H.D.A."/>
            <person name="Brescovit A.D."/>
            <person name="Santos A.J."/>
        </authorList>
    </citation>
    <scope>NUCLEOTIDE SEQUENCE</scope>
    <source>
        <tissue evidence="2">Shoot tissue taken approximately 20 cm above the soil surface</tissue>
    </source>
</reference>
<organism evidence="2">
    <name type="scientific">Arundo donax</name>
    <name type="common">Giant reed</name>
    <name type="synonym">Donax arundinaceus</name>
    <dbReference type="NCBI Taxonomy" id="35708"/>
    <lineage>
        <taxon>Eukaryota</taxon>
        <taxon>Viridiplantae</taxon>
        <taxon>Streptophyta</taxon>
        <taxon>Embryophyta</taxon>
        <taxon>Tracheophyta</taxon>
        <taxon>Spermatophyta</taxon>
        <taxon>Magnoliopsida</taxon>
        <taxon>Liliopsida</taxon>
        <taxon>Poales</taxon>
        <taxon>Poaceae</taxon>
        <taxon>PACMAD clade</taxon>
        <taxon>Arundinoideae</taxon>
        <taxon>Arundineae</taxon>
        <taxon>Arundo</taxon>
    </lineage>
</organism>
<evidence type="ECO:0000256" key="1">
    <source>
        <dbReference type="SAM" id="MobiDB-lite"/>
    </source>
</evidence>
<protein>
    <submittedName>
        <fullName evidence="2">Uncharacterized protein</fullName>
    </submittedName>
</protein>
<evidence type="ECO:0000313" key="2">
    <source>
        <dbReference type="EMBL" id="JAD71398.1"/>
    </source>
</evidence>
<name>A0A0A9CAB1_ARUDO</name>
<feature type="compositionally biased region" description="Pro residues" evidence="1">
    <location>
        <begin position="14"/>
        <end position="30"/>
    </location>
</feature>
<proteinExistence type="predicted"/>
<feature type="region of interest" description="Disordered" evidence="1">
    <location>
        <begin position="1"/>
        <end position="30"/>
    </location>
</feature>